<dbReference type="Gene3D" id="3.10.620.30">
    <property type="match status" value="1"/>
</dbReference>
<keyword evidence="10" id="KW-1185">Reference proteome</keyword>
<dbReference type="InterPro" id="IPR018325">
    <property type="entry name" value="Rad4/PNGase_transGLS-fold"/>
</dbReference>
<feature type="region of interest" description="Disordered" evidence="6">
    <location>
        <begin position="600"/>
        <end position="620"/>
    </location>
</feature>
<feature type="region of interest" description="Disordered" evidence="6">
    <location>
        <begin position="659"/>
        <end position="714"/>
    </location>
</feature>
<dbReference type="InterPro" id="IPR042488">
    <property type="entry name" value="Rad4_BHD3_sf"/>
</dbReference>
<evidence type="ECO:0000313" key="9">
    <source>
        <dbReference type="EMBL" id="KAI3435727.1"/>
    </source>
</evidence>
<dbReference type="GO" id="GO:0003697">
    <property type="term" value="F:single-stranded DNA binding"/>
    <property type="evidence" value="ECO:0007669"/>
    <property type="project" value="TreeGrafter"/>
</dbReference>
<evidence type="ECO:0000256" key="1">
    <source>
        <dbReference type="ARBA" id="ARBA00004123"/>
    </source>
</evidence>
<organism evidence="9 10">
    <name type="scientific">Chlorella vulgaris</name>
    <name type="common">Green alga</name>
    <dbReference type="NCBI Taxonomy" id="3077"/>
    <lineage>
        <taxon>Eukaryota</taxon>
        <taxon>Viridiplantae</taxon>
        <taxon>Chlorophyta</taxon>
        <taxon>core chlorophytes</taxon>
        <taxon>Trebouxiophyceae</taxon>
        <taxon>Chlorellales</taxon>
        <taxon>Chlorellaceae</taxon>
        <taxon>Chlorella clade</taxon>
        <taxon>Chlorella</taxon>
    </lineage>
</organism>
<feature type="compositionally biased region" description="Low complexity" evidence="6">
    <location>
        <begin position="506"/>
        <end position="518"/>
    </location>
</feature>
<dbReference type="Proteomes" id="UP001055712">
    <property type="component" value="Unassembled WGS sequence"/>
</dbReference>
<dbReference type="PANTHER" id="PTHR12135">
    <property type="entry name" value="DNA REPAIR PROTEIN XP-C / RAD4"/>
    <property type="match status" value="1"/>
</dbReference>
<protein>
    <submittedName>
        <fullName evidence="9">Uncharacterized protein</fullName>
    </submittedName>
</protein>
<feature type="compositionally biased region" description="Basic and acidic residues" evidence="6">
    <location>
        <begin position="1274"/>
        <end position="1295"/>
    </location>
</feature>
<dbReference type="InterPro" id="IPR036985">
    <property type="entry name" value="Transglutaminase-like_sf"/>
</dbReference>
<feature type="compositionally biased region" description="Acidic residues" evidence="6">
    <location>
        <begin position="137"/>
        <end position="163"/>
    </location>
</feature>
<feature type="compositionally biased region" description="Low complexity" evidence="6">
    <location>
        <begin position="124"/>
        <end position="136"/>
    </location>
</feature>
<evidence type="ECO:0000259" key="8">
    <source>
        <dbReference type="SMART" id="SM01032"/>
    </source>
</evidence>
<evidence type="ECO:0000313" key="10">
    <source>
        <dbReference type="Proteomes" id="UP001055712"/>
    </source>
</evidence>
<feature type="region of interest" description="Disordered" evidence="6">
    <location>
        <begin position="848"/>
        <end position="873"/>
    </location>
</feature>
<dbReference type="GO" id="GO:0003684">
    <property type="term" value="F:damaged DNA binding"/>
    <property type="evidence" value="ECO:0007669"/>
    <property type="project" value="InterPro"/>
</dbReference>
<comment type="caution">
    <text evidence="9">The sequence shown here is derived from an EMBL/GenBank/DDBJ whole genome shotgun (WGS) entry which is preliminary data.</text>
</comment>
<dbReference type="Pfam" id="PF10403">
    <property type="entry name" value="BHD_1"/>
    <property type="match status" value="1"/>
</dbReference>
<dbReference type="Pfam" id="PF10404">
    <property type="entry name" value="BHD_2"/>
    <property type="match status" value="1"/>
</dbReference>
<dbReference type="Pfam" id="PF10405">
    <property type="entry name" value="BHD_3"/>
    <property type="match status" value="1"/>
</dbReference>
<dbReference type="SUPFAM" id="SSF54001">
    <property type="entry name" value="Cysteine proteinases"/>
    <property type="match status" value="1"/>
</dbReference>
<feature type="compositionally biased region" description="Gly residues" evidence="6">
    <location>
        <begin position="522"/>
        <end position="541"/>
    </location>
</feature>
<evidence type="ECO:0000256" key="2">
    <source>
        <dbReference type="ARBA" id="ARBA00009525"/>
    </source>
</evidence>
<dbReference type="InterPro" id="IPR004583">
    <property type="entry name" value="DNA_repair_Rad4"/>
</dbReference>
<dbReference type="GO" id="GO:0006289">
    <property type="term" value="P:nucleotide-excision repair"/>
    <property type="evidence" value="ECO:0007669"/>
    <property type="project" value="InterPro"/>
</dbReference>
<accession>A0A9D4TWE0</accession>
<dbReference type="SMART" id="SM01032">
    <property type="entry name" value="BHD_3"/>
    <property type="match status" value="1"/>
</dbReference>
<dbReference type="InterPro" id="IPR018326">
    <property type="entry name" value="Rad4_beta-hairpin_dom1"/>
</dbReference>
<feature type="region of interest" description="Disordered" evidence="6">
    <location>
        <begin position="1017"/>
        <end position="1036"/>
    </location>
</feature>
<evidence type="ECO:0000256" key="5">
    <source>
        <dbReference type="ARBA" id="ARBA00023242"/>
    </source>
</evidence>
<dbReference type="InterPro" id="IPR018327">
    <property type="entry name" value="BHD_2"/>
</dbReference>
<dbReference type="SMART" id="SM01030">
    <property type="entry name" value="BHD_1"/>
    <property type="match status" value="1"/>
</dbReference>
<feature type="compositionally biased region" description="Acidic residues" evidence="6">
    <location>
        <begin position="1020"/>
        <end position="1029"/>
    </location>
</feature>
<evidence type="ECO:0000256" key="3">
    <source>
        <dbReference type="ARBA" id="ARBA00022763"/>
    </source>
</evidence>
<dbReference type="Gene3D" id="2.20.20.110">
    <property type="entry name" value="Rad4, beta-hairpin domain BHD1"/>
    <property type="match status" value="1"/>
</dbReference>
<reference evidence="9" key="2">
    <citation type="submission" date="2020-11" db="EMBL/GenBank/DDBJ databases">
        <authorList>
            <person name="Cecchin M."/>
            <person name="Marcolungo L."/>
            <person name="Rossato M."/>
            <person name="Girolomoni L."/>
            <person name="Cosentino E."/>
            <person name="Cuine S."/>
            <person name="Li-Beisson Y."/>
            <person name="Delledonne M."/>
            <person name="Ballottari M."/>
        </authorList>
    </citation>
    <scope>NUCLEOTIDE SEQUENCE</scope>
    <source>
        <strain evidence="9">211/11P</strain>
        <tissue evidence="9">Whole cell</tissue>
    </source>
</reference>
<dbReference type="PANTHER" id="PTHR12135:SF0">
    <property type="entry name" value="DNA REPAIR PROTEIN COMPLEMENTING XP-C CELLS"/>
    <property type="match status" value="1"/>
</dbReference>
<reference evidence="9" key="1">
    <citation type="journal article" date="2019" name="Plant J.">
        <title>Chlorella vulgaris genome assembly and annotation reveals the molecular basis for metabolic acclimation to high light conditions.</title>
        <authorList>
            <person name="Cecchin M."/>
            <person name="Marcolungo L."/>
            <person name="Rossato M."/>
            <person name="Girolomoni L."/>
            <person name="Cosentino E."/>
            <person name="Cuine S."/>
            <person name="Li-Beisson Y."/>
            <person name="Delledonne M."/>
            <person name="Ballottari M."/>
        </authorList>
    </citation>
    <scope>NUCLEOTIDE SEQUENCE</scope>
    <source>
        <strain evidence="9">211/11P</strain>
    </source>
</reference>
<evidence type="ECO:0000256" key="4">
    <source>
        <dbReference type="ARBA" id="ARBA00023204"/>
    </source>
</evidence>
<feature type="compositionally biased region" description="Low complexity" evidence="6">
    <location>
        <begin position="659"/>
        <end position="669"/>
    </location>
</feature>
<evidence type="ECO:0000256" key="6">
    <source>
        <dbReference type="SAM" id="MobiDB-lite"/>
    </source>
</evidence>
<feature type="region of interest" description="Disordered" evidence="6">
    <location>
        <begin position="481"/>
        <end position="552"/>
    </location>
</feature>
<feature type="domain" description="Rad4 beta-hairpin" evidence="7">
    <location>
        <begin position="911"/>
        <end position="962"/>
    </location>
</feature>
<dbReference type="GO" id="GO:0006298">
    <property type="term" value="P:mismatch repair"/>
    <property type="evidence" value="ECO:0007669"/>
    <property type="project" value="TreeGrafter"/>
</dbReference>
<dbReference type="OrthoDB" id="300780at2759"/>
<name>A0A9D4TWE0_CHLVU</name>
<dbReference type="GO" id="GO:0071942">
    <property type="term" value="C:XPC complex"/>
    <property type="evidence" value="ECO:0007669"/>
    <property type="project" value="TreeGrafter"/>
</dbReference>
<dbReference type="Gene3D" id="3.30.70.2460">
    <property type="entry name" value="Rad4, beta-hairpin domain BHD3"/>
    <property type="match status" value="1"/>
</dbReference>
<feature type="compositionally biased region" description="Gly residues" evidence="6">
    <location>
        <begin position="848"/>
        <end position="861"/>
    </location>
</feature>
<feature type="region of interest" description="Disordered" evidence="6">
    <location>
        <begin position="1258"/>
        <end position="1295"/>
    </location>
</feature>
<dbReference type="GO" id="GO:0005737">
    <property type="term" value="C:cytoplasm"/>
    <property type="evidence" value="ECO:0007669"/>
    <property type="project" value="TreeGrafter"/>
</dbReference>
<dbReference type="EMBL" id="SIDB01000002">
    <property type="protein sequence ID" value="KAI3435727.1"/>
    <property type="molecule type" value="Genomic_DNA"/>
</dbReference>
<comment type="subcellular location">
    <subcellularLocation>
        <location evidence="1">Nucleus</location>
    </subcellularLocation>
</comment>
<dbReference type="Pfam" id="PF03835">
    <property type="entry name" value="Rad4"/>
    <property type="match status" value="1"/>
</dbReference>
<keyword evidence="3" id="KW-0227">DNA damage</keyword>
<keyword evidence="4" id="KW-0234">DNA repair</keyword>
<feature type="region of interest" description="Disordered" evidence="6">
    <location>
        <begin position="95"/>
        <end position="204"/>
    </location>
</feature>
<feature type="domain" description="Rad4 beta-hairpin" evidence="8">
    <location>
        <begin position="1063"/>
        <end position="1139"/>
    </location>
</feature>
<evidence type="ECO:0000259" key="7">
    <source>
        <dbReference type="SMART" id="SM01030"/>
    </source>
</evidence>
<gene>
    <name evidence="9" type="ORF">D9Q98_001785</name>
</gene>
<keyword evidence="5" id="KW-0539">Nucleus</keyword>
<feature type="compositionally biased region" description="Low complexity" evidence="6">
    <location>
        <begin position="688"/>
        <end position="702"/>
    </location>
</feature>
<dbReference type="Gene3D" id="3.90.260.10">
    <property type="entry name" value="Transglutaminase-like"/>
    <property type="match status" value="1"/>
</dbReference>
<comment type="similarity">
    <text evidence="2">Belongs to the XPC family.</text>
</comment>
<dbReference type="GO" id="GO:0000111">
    <property type="term" value="C:nucleotide-excision repair factor 2 complex"/>
    <property type="evidence" value="ECO:0007669"/>
    <property type="project" value="TreeGrafter"/>
</dbReference>
<dbReference type="InterPro" id="IPR018328">
    <property type="entry name" value="Rad4_beta-hairpin_dom3"/>
</dbReference>
<dbReference type="InterPro" id="IPR038765">
    <property type="entry name" value="Papain-like_cys_pep_sf"/>
</dbReference>
<sequence length="1295" mass="134020">MAPKRARLAAAEAARVVGVLENGASETLANASGQNVTQFLKKASRRRAKFSGSIEPPLLLPPTAVAAAAGLMPGLPGARQQQLPGACGAVAVAGRDEVEGPEEEAAEAPQGVAAVKGASGGDEGAAAYQQAQAQQDWSDEEQWEDAWGEEGGEEEEEEEEEGDAAAGDRTEGKTEGLTISLDSEHDQPKPSRRPTQPGGPRRLGVTKVDRLRAQLLHRTHLLCLLARGRQLDAAAGDPLLQAQLVSLLEPGPEAKLYEGEVLSTAAVSLRGVRQQLSWLHRTFRLRPLPGGGGEDPVAAAFLQATGLPRAVQQLREAVEQRRCGGEQLVAVFAALLRAQGASVRLVCALHASPLRPTDADRLSQRALAMFSKQFGAAAAPYLPQAVPLPPAGVAIGGPAACAASPGMLAAARHVAAAAAELMSGRLAAAVDAQRALVARQCSLPDASPVYWVSPGMAASLKGVRQHTLPAGNQMVVDDNRAHQLKKKAWKERRAARDAGGGGGTARGSTSGSAFAFSFEPPGGSGGGGCGRGRGKPGSGGKGGREARAQPPAAASVLTAAGICAGLTGMSSGSALDKKGQSSSAPAAAAAFRAAVDSAEAVDEEQAGQEEQRRKVARRKRKGDLAEEAELAAALAASEAAAAQHASPAPPLPVAATAAADAGAGAPSQPKAVTRGRKAATAKGTNGKSAADSPASPTAAAARDGGGSGSVAVGGATLNEQRPDVGQCWLEVFCWDFGAEPCTSGSNVSAAAGGRWVHVDPLTLQVDSVALVEANLPKHCQPLAYVTALAGGGAKDVTQRYTSNWAVASQKRDEEWWRQTLAPLKELQHAASLAAQANVIAATNTAIGGGGGKDGGGKGGSKAGAAAREDLGPRAAAVARKRQRQAEAADRGAVQLAAEREDAELAERAQRALRSIPSTVDGFRTHSAYVLQRHIPKYQAIVPGADKAGMHRGEPYFKRSDLQELHTVTQWRTEGWEVRPEELASPYKRVKRRGSSARSKTAAAAAAAAVAEVDGWARDGGEEEDGEEGTGEQAAKEDTSLLTSLYGKWQTSQWQPAVASGGKVPRSAGRDNIEVPPFVPSLPVGTVHLQLPYIALTCRRLKVDFVKAMTGFEAVNGRSVPKFDGVVICQEHEQEVVDAHLQAEREREARKQAKADAEADAAWRLLLRGLLARVRLQQDYGGAQMGAEADAAAALLQHGSPTGAVAGRKRGRGGAKTTARAAAKDEVIDLASSDSDGGPAAAAAAAVVPVRKGATRGLRSKLQAAVSAGRQQRQQLDEKEQEEQPAHMAGVKEEEI</sequence>
<proteinExistence type="inferred from homology"/>